<gene>
    <name evidence="8" type="ORF">F5X68DRAFT_141883</name>
</gene>
<dbReference type="AlphaFoldDB" id="A0A9P9A6G1"/>
<evidence type="ECO:0000256" key="2">
    <source>
        <dbReference type="ARBA" id="ARBA00023015"/>
    </source>
</evidence>
<evidence type="ECO:0000256" key="3">
    <source>
        <dbReference type="ARBA" id="ARBA00023125"/>
    </source>
</evidence>
<feature type="region of interest" description="Disordered" evidence="6">
    <location>
        <begin position="48"/>
        <end position="69"/>
    </location>
</feature>
<evidence type="ECO:0000256" key="1">
    <source>
        <dbReference type="ARBA" id="ARBA00022833"/>
    </source>
</evidence>
<dbReference type="InterPro" id="IPR052073">
    <property type="entry name" value="Amide_Lactam_Regulators"/>
</dbReference>
<keyword evidence="9" id="KW-1185">Reference proteome</keyword>
<dbReference type="EMBL" id="JAGSXJ010000030">
    <property type="protein sequence ID" value="KAH6670253.1"/>
    <property type="molecule type" value="Genomic_DNA"/>
</dbReference>
<dbReference type="PANTHER" id="PTHR47171">
    <property type="entry name" value="FARA-RELATED"/>
    <property type="match status" value="1"/>
</dbReference>
<dbReference type="OrthoDB" id="5121955at2759"/>
<feature type="compositionally biased region" description="Polar residues" evidence="6">
    <location>
        <begin position="1"/>
        <end position="23"/>
    </location>
</feature>
<dbReference type="Proteomes" id="UP000770015">
    <property type="component" value="Unassembled WGS sequence"/>
</dbReference>
<evidence type="ECO:0000256" key="6">
    <source>
        <dbReference type="SAM" id="MobiDB-lite"/>
    </source>
</evidence>
<dbReference type="Pfam" id="PF04082">
    <property type="entry name" value="Fungal_trans"/>
    <property type="match status" value="1"/>
</dbReference>
<feature type="domain" description="Xylanolytic transcriptional activator regulatory" evidence="7">
    <location>
        <begin position="277"/>
        <end position="352"/>
    </location>
</feature>
<reference evidence="8" key="1">
    <citation type="journal article" date="2021" name="Nat. Commun.">
        <title>Genetic determinants of endophytism in the Arabidopsis root mycobiome.</title>
        <authorList>
            <person name="Mesny F."/>
            <person name="Miyauchi S."/>
            <person name="Thiergart T."/>
            <person name="Pickel B."/>
            <person name="Atanasova L."/>
            <person name="Karlsson M."/>
            <person name="Huettel B."/>
            <person name="Barry K.W."/>
            <person name="Haridas S."/>
            <person name="Chen C."/>
            <person name="Bauer D."/>
            <person name="Andreopoulos W."/>
            <person name="Pangilinan J."/>
            <person name="LaButti K."/>
            <person name="Riley R."/>
            <person name="Lipzen A."/>
            <person name="Clum A."/>
            <person name="Drula E."/>
            <person name="Henrissat B."/>
            <person name="Kohler A."/>
            <person name="Grigoriev I.V."/>
            <person name="Martin F.M."/>
            <person name="Hacquard S."/>
        </authorList>
    </citation>
    <scope>NUCLEOTIDE SEQUENCE</scope>
    <source>
        <strain evidence="8">MPI-SDFR-AT-0117</strain>
    </source>
</reference>
<accession>A0A9P9A6G1</accession>
<organism evidence="8 9">
    <name type="scientific">Plectosphaerella plurivora</name>
    <dbReference type="NCBI Taxonomy" id="936078"/>
    <lineage>
        <taxon>Eukaryota</taxon>
        <taxon>Fungi</taxon>
        <taxon>Dikarya</taxon>
        <taxon>Ascomycota</taxon>
        <taxon>Pezizomycotina</taxon>
        <taxon>Sordariomycetes</taxon>
        <taxon>Hypocreomycetidae</taxon>
        <taxon>Glomerellales</taxon>
        <taxon>Plectosphaerellaceae</taxon>
        <taxon>Plectosphaerella</taxon>
    </lineage>
</organism>
<evidence type="ECO:0000256" key="4">
    <source>
        <dbReference type="ARBA" id="ARBA00023163"/>
    </source>
</evidence>
<keyword evidence="4" id="KW-0804">Transcription</keyword>
<evidence type="ECO:0000313" key="9">
    <source>
        <dbReference type="Proteomes" id="UP000770015"/>
    </source>
</evidence>
<dbReference type="CDD" id="cd12148">
    <property type="entry name" value="fungal_TF_MHR"/>
    <property type="match status" value="1"/>
</dbReference>
<sequence>MAEVVNPQSLPSPTTAAPSTSNPLIFDQSVASPAAAGTDTTLDSLATAASMHQQQPKPVTGHTMGGMGAPESMHVPLDRFEAYVEDTLGSYAPSFGHSHHRYNHPSEPTSTSIFGSASGPAAAPLRPVDVDMASRSTLALEHQVTQTDSADMEYLRAKGAFDLPPRPVQEDLVTAFFEDVHPTAPVIDKAAFLSAFHENRQPSRLLLFAIFTSGSRACRNPALLDRDGTRQGSAQRFYRATKALLDTGYEQDRIVRVQALLLLTWWWDKKDDGGRNMRSCAVDAINTAQSLGMHRWDHYPSDNLALSRIWKRVWWTCFNRDAVIAAAHGLPCILSLSDFDVHPLTPEDFDEQNHLPVHLRRWQHTPAEVAFSIEVIKVAETLHHVHTAHFVALHLQPSLSTSISGRESYLRSLSHGGMDPSPPGISAARIGFPDYNDLSIQLCRQWMDTCPESVRYDVDDVRGHEFWPAFLHVLHFSNVMLRFREKAVARPTRGRAEAERLYCQARGIAAATLISKILRNARAHNHILRFTGQLTLSLFNCLVFFLIEGQSTRAETRRDAQSKFSQCLHVLYDFSQLWVSASLVHRLFEALQVHMQLQPLPPQAARSSSFSSWASSPMDRWHPLLPGLQLSSDVTIPYMKDLLETDFYYEDSSATASSNMVPSTGSVNTGYSSPAGVNDPFLMDDMSRPSPSLVVPLGAGMPDTLDVAQWYVFHPKF</sequence>
<dbReference type="GO" id="GO:0006351">
    <property type="term" value="P:DNA-templated transcription"/>
    <property type="evidence" value="ECO:0007669"/>
    <property type="project" value="InterPro"/>
</dbReference>
<evidence type="ECO:0000256" key="5">
    <source>
        <dbReference type="ARBA" id="ARBA00023242"/>
    </source>
</evidence>
<proteinExistence type="predicted"/>
<dbReference type="PANTHER" id="PTHR47171:SF3">
    <property type="entry name" value="FARA-RELATED"/>
    <property type="match status" value="1"/>
</dbReference>
<keyword evidence="1" id="KW-0862">Zinc</keyword>
<comment type="caution">
    <text evidence="8">The sequence shown here is derived from an EMBL/GenBank/DDBJ whole genome shotgun (WGS) entry which is preliminary data.</text>
</comment>
<feature type="region of interest" description="Disordered" evidence="6">
    <location>
        <begin position="1"/>
        <end position="24"/>
    </location>
</feature>
<dbReference type="InterPro" id="IPR007219">
    <property type="entry name" value="XnlR_reg_dom"/>
</dbReference>
<name>A0A9P9A6G1_9PEZI</name>
<dbReference type="GO" id="GO:0008270">
    <property type="term" value="F:zinc ion binding"/>
    <property type="evidence" value="ECO:0007669"/>
    <property type="project" value="InterPro"/>
</dbReference>
<protein>
    <submittedName>
        <fullName evidence="8">Fungal-specific transcription factor domain-containing protein</fullName>
    </submittedName>
</protein>
<evidence type="ECO:0000313" key="8">
    <source>
        <dbReference type="EMBL" id="KAH6670253.1"/>
    </source>
</evidence>
<dbReference type="GO" id="GO:0003677">
    <property type="term" value="F:DNA binding"/>
    <property type="evidence" value="ECO:0007669"/>
    <property type="project" value="UniProtKB-KW"/>
</dbReference>
<keyword evidence="2" id="KW-0805">Transcription regulation</keyword>
<keyword evidence="3" id="KW-0238">DNA-binding</keyword>
<dbReference type="SMART" id="SM00906">
    <property type="entry name" value="Fungal_trans"/>
    <property type="match status" value="1"/>
</dbReference>
<evidence type="ECO:0000259" key="7">
    <source>
        <dbReference type="SMART" id="SM00906"/>
    </source>
</evidence>
<keyword evidence="5" id="KW-0539">Nucleus</keyword>